<name>A0A3G3JTY5_9BACL</name>
<dbReference type="Pfam" id="PF13558">
    <property type="entry name" value="SbcC_Walker_B"/>
    <property type="match status" value="1"/>
</dbReference>
<dbReference type="RefSeq" id="WP_123039748.1">
    <property type="nucleotide sequence ID" value="NZ_CP033433.1"/>
</dbReference>
<sequence>MKPIKLTMTAFGPYKDIEVIDFTELKEHRLFLVSGNTGAGKTSIFDAICFSLYGEASGEDRNDVRMLRSQFASDDVYTAVEFEFEIKRRTYRILRQLSHVKQGNKSATGEKYEFVETTGGRETMMVDRYMVRQINERVQSLVGLTKDQFGQIVMLPQGEFRKLLTSDTENKEEILRRIFRTHLYKYVTEYLNEKRKTAQNDCDLAKRDLDAQTMNLKLAISQREDSELHRVLGGELYNTHQVLEALEAEIGFYAAAKESRRTKLEAEIKLQRELTEKYHQAAGLNEQFDILSRKTTEKINLESRIPEFEQKRQRLAWAEKTLPLQVQERHVVGAREDVVAKERSMASSREELRLAEEGFRLTEEAYRLEEKQEGRREQLVRELERLGRDLPTVQALESHKTRVCRLEKEAAQAEEDLRAADVRASSRMEEKKALTERIRKLEESVRPLPEMNQRLERMRSEATLLRDCVQWAKELDNLRSEERKQKELHDRSAREYAQLEGRWLEGQAGLLAGHLHDGAPCPVCGSAEHPRKAAVSADMPSREELEQQRNRKAELESVYLAGKTKREHLEAQLQAKTAEAAALGYAADDLESSYLTLVETGKSISAGVKQMQADQAVLDECKQTLDQTEKQLETESADKERRAAFHQERRTAYLTDKALYEQALNSVPEELRSLETLQRRLKETEAEKQRAETAWRLAQERFQQAGAKLAATQAGRAAAEKQLEEARARLAQAEDEFRGEIARAGFETAEAYQQAKMPDDARAEMKRDIDRFHAELATVRKQVEELEAMLQGKERADLAALAAEMERLDRQVELTRHSLAQAQDHYDKATEGKEKILSAEQRWKEAEKDFQLVKDLYDVVRGENRFKISFERFLLVEFLDRILQAANLRLQTISGGQFYLARSRRQEKHGRQSGLGLDVYDTYTEQFRDVKTLSGGEKFNASLCLALGMADVIQAYEGGISLETMFIDEGFGSLDEESLNKAIDTLIQLQQTGRMIGIISHVQELKQAIPAILEVKKASEGHSYTRFRVS</sequence>
<evidence type="ECO:0000313" key="7">
    <source>
        <dbReference type="Proteomes" id="UP000269097"/>
    </source>
</evidence>
<dbReference type="Proteomes" id="UP000269097">
    <property type="component" value="Chromosome"/>
</dbReference>
<dbReference type="GO" id="GO:0016887">
    <property type="term" value="F:ATP hydrolysis activity"/>
    <property type="evidence" value="ECO:0007669"/>
    <property type="project" value="InterPro"/>
</dbReference>
<dbReference type="InterPro" id="IPR038729">
    <property type="entry name" value="Rad50/SbcC_AAA"/>
</dbReference>
<comment type="similarity">
    <text evidence="1">Belongs to the SMC family. SbcC subfamily.</text>
</comment>
<evidence type="ECO:0000256" key="3">
    <source>
        <dbReference type="ARBA" id="ARBA00013368"/>
    </source>
</evidence>
<proteinExistence type="inferred from homology"/>
<keyword evidence="4" id="KW-0175">Coiled coil</keyword>
<evidence type="ECO:0000256" key="4">
    <source>
        <dbReference type="SAM" id="Coils"/>
    </source>
</evidence>
<dbReference type="SUPFAM" id="SSF52540">
    <property type="entry name" value="P-loop containing nucleoside triphosphate hydrolases"/>
    <property type="match status" value="2"/>
</dbReference>
<keyword evidence="7" id="KW-1185">Reference proteome</keyword>
<dbReference type="AlphaFoldDB" id="A0A3G3JTY5"/>
<dbReference type="PANTHER" id="PTHR32114:SF2">
    <property type="entry name" value="ABC TRANSPORTER ABCH.3"/>
    <property type="match status" value="1"/>
</dbReference>
<dbReference type="Pfam" id="PF13476">
    <property type="entry name" value="AAA_23"/>
    <property type="match status" value="1"/>
</dbReference>
<organism evidence="6 7">
    <name type="scientific">Cohnella candidum</name>
    <dbReference type="NCBI Taxonomy" id="2674991"/>
    <lineage>
        <taxon>Bacteria</taxon>
        <taxon>Bacillati</taxon>
        <taxon>Bacillota</taxon>
        <taxon>Bacilli</taxon>
        <taxon>Bacillales</taxon>
        <taxon>Paenibacillaceae</taxon>
        <taxon>Cohnella</taxon>
    </lineage>
</organism>
<dbReference type="EMBL" id="CP033433">
    <property type="protein sequence ID" value="AYQ71685.1"/>
    <property type="molecule type" value="Genomic_DNA"/>
</dbReference>
<reference evidence="6 7" key="1">
    <citation type="submission" date="2018-10" db="EMBL/GenBank/DDBJ databases">
        <title>Genome Sequence of Cohnella sp.</title>
        <authorList>
            <person name="Srinivasan S."/>
            <person name="Kim M.K."/>
        </authorList>
    </citation>
    <scope>NUCLEOTIDE SEQUENCE [LARGE SCALE GENOMIC DNA]</scope>
    <source>
        <strain evidence="6 7">18JY8-7</strain>
    </source>
</reference>
<accession>A0A3G3JTY5</accession>
<gene>
    <name evidence="6" type="ORF">EAV92_03320</name>
</gene>
<dbReference type="PANTHER" id="PTHR32114">
    <property type="entry name" value="ABC TRANSPORTER ABCH.3"/>
    <property type="match status" value="1"/>
</dbReference>
<feature type="coiled-coil region" evidence="4">
    <location>
        <begin position="611"/>
        <end position="825"/>
    </location>
</feature>
<evidence type="ECO:0000256" key="2">
    <source>
        <dbReference type="ARBA" id="ARBA00011322"/>
    </source>
</evidence>
<feature type="domain" description="Rad50/SbcC-type AAA" evidence="5">
    <location>
        <begin position="5"/>
        <end position="209"/>
    </location>
</feature>
<evidence type="ECO:0000259" key="5">
    <source>
        <dbReference type="Pfam" id="PF13476"/>
    </source>
</evidence>
<evidence type="ECO:0000313" key="6">
    <source>
        <dbReference type="EMBL" id="AYQ71685.1"/>
    </source>
</evidence>
<dbReference type="GO" id="GO:0006302">
    <property type="term" value="P:double-strand break repair"/>
    <property type="evidence" value="ECO:0007669"/>
    <property type="project" value="InterPro"/>
</dbReference>
<dbReference type="KEGG" id="coh:EAV92_03320"/>
<comment type="subunit">
    <text evidence="2">Heterodimer of SbcC and SbcD.</text>
</comment>
<dbReference type="InterPro" id="IPR027417">
    <property type="entry name" value="P-loop_NTPase"/>
</dbReference>
<evidence type="ECO:0000256" key="1">
    <source>
        <dbReference type="ARBA" id="ARBA00006930"/>
    </source>
</evidence>
<protein>
    <recommendedName>
        <fullName evidence="3">Nuclease SbcCD subunit C</fullName>
    </recommendedName>
</protein>
<dbReference type="Gene3D" id="3.40.50.300">
    <property type="entry name" value="P-loop containing nucleotide triphosphate hydrolases"/>
    <property type="match status" value="2"/>
</dbReference>